<organism evidence="7 8">
    <name type="scientific">Pteropus alecto</name>
    <name type="common">Black flying fox</name>
    <dbReference type="NCBI Taxonomy" id="9402"/>
    <lineage>
        <taxon>Eukaryota</taxon>
        <taxon>Metazoa</taxon>
        <taxon>Chordata</taxon>
        <taxon>Craniata</taxon>
        <taxon>Vertebrata</taxon>
        <taxon>Euteleostomi</taxon>
        <taxon>Mammalia</taxon>
        <taxon>Eutheria</taxon>
        <taxon>Laurasiatheria</taxon>
        <taxon>Chiroptera</taxon>
        <taxon>Yinpterochiroptera</taxon>
        <taxon>Pteropodoidea</taxon>
        <taxon>Pteropodidae</taxon>
        <taxon>Pteropodinae</taxon>
        <taxon>Pteropus</taxon>
    </lineage>
</organism>
<evidence type="ECO:0000256" key="4">
    <source>
        <dbReference type="ARBA" id="ARBA00023136"/>
    </source>
</evidence>
<feature type="transmembrane region" description="Helical" evidence="5">
    <location>
        <begin position="624"/>
        <end position="646"/>
    </location>
</feature>
<dbReference type="SUPFAM" id="SSF81324">
    <property type="entry name" value="Voltage-gated potassium channels"/>
    <property type="match status" value="2"/>
</dbReference>
<dbReference type="Pfam" id="PF00520">
    <property type="entry name" value="Ion_trans"/>
    <property type="match status" value="3"/>
</dbReference>
<dbReference type="GO" id="GO:0019722">
    <property type="term" value="P:calcium-mediated signaling"/>
    <property type="evidence" value="ECO:0007669"/>
    <property type="project" value="TreeGrafter"/>
</dbReference>
<evidence type="ECO:0000256" key="2">
    <source>
        <dbReference type="ARBA" id="ARBA00022692"/>
    </source>
</evidence>
<dbReference type="STRING" id="9402.L5KPK6"/>
<dbReference type="eggNOG" id="KOG2301">
    <property type="taxonomic scope" value="Eukaryota"/>
</dbReference>
<evidence type="ECO:0000256" key="1">
    <source>
        <dbReference type="ARBA" id="ARBA00004141"/>
    </source>
</evidence>
<evidence type="ECO:0000313" key="7">
    <source>
        <dbReference type="EMBL" id="ELK13237.1"/>
    </source>
</evidence>
<reference evidence="8" key="1">
    <citation type="journal article" date="2013" name="Science">
        <title>Comparative analysis of bat genomes provides insight into the evolution of flight and immunity.</title>
        <authorList>
            <person name="Zhang G."/>
            <person name="Cowled C."/>
            <person name="Shi Z."/>
            <person name="Huang Z."/>
            <person name="Bishop-Lilly K.A."/>
            <person name="Fang X."/>
            <person name="Wynne J.W."/>
            <person name="Xiong Z."/>
            <person name="Baker M.L."/>
            <person name="Zhao W."/>
            <person name="Tachedjian M."/>
            <person name="Zhu Y."/>
            <person name="Zhou P."/>
            <person name="Jiang X."/>
            <person name="Ng J."/>
            <person name="Yang L."/>
            <person name="Wu L."/>
            <person name="Xiao J."/>
            <person name="Feng Y."/>
            <person name="Chen Y."/>
            <person name="Sun X."/>
            <person name="Zhang Y."/>
            <person name="Marsh G.A."/>
            <person name="Crameri G."/>
            <person name="Broder C.C."/>
            <person name="Frey K.G."/>
            <person name="Wang L.F."/>
            <person name="Wang J."/>
        </authorList>
    </citation>
    <scope>NUCLEOTIDE SEQUENCE [LARGE SCALE GENOMIC DNA]</scope>
</reference>
<dbReference type="GO" id="GO:0075509">
    <property type="term" value="P:endocytosis involved in viral entry into host cell"/>
    <property type="evidence" value="ECO:0007669"/>
    <property type="project" value="TreeGrafter"/>
</dbReference>
<dbReference type="GO" id="GO:0015280">
    <property type="term" value="F:ligand-gated sodium channel activity"/>
    <property type="evidence" value="ECO:0007669"/>
    <property type="project" value="TreeGrafter"/>
</dbReference>
<dbReference type="EMBL" id="KB030625">
    <property type="protein sequence ID" value="ELK13237.1"/>
    <property type="molecule type" value="Genomic_DNA"/>
</dbReference>
<dbReference type="GO" id="GO:0022832">
    <property type="term" value="F:voltage-gated channel activity"/>
    <property type="evidence" value="ECO:0007669"/>
    <property type="project" value="InterPro"/>
</dbReference>
<feature type="domain" description="Ion transport" evidence="6">
    <location>
        <begin position="137"/>
        <end position="365"/>
    </location>
</feature>
<feature type="domain" description="Ion transport" evidence="6">
    <location>
        <begin position="752"/>
        <end position="816"/>
    </location>
</feature>
<dbReference type="InterPro" id="IPR028798">
    <property type="entry name" value="TPC2"/>
</dbReference>
<feature type="transmembrane region" description="Helical" evidence="5">
    <location>
        <begin position="791"/>
        <end position="813"/>
    </location>
</feature>
<feature type="domain" description="Ion transport" evidence="6">
    <location>
        <begin position="591"/>
        <end position="685"/>
    </location>
</feature>
<dbReference type="Proteomes" id="UP000010552">
    <property type="component" value="Unassembled WGS sequence"/>
</dbReference>
<feature type="transmembrane region" description="Helical" evidence="5">
    <location>
        <begin position="261"/>
        <end position="288"/>
    </location>
</feature>
<dbReference type="PANTHER" id="PTHR46768">
    <property type="entry name" value="TWO PORE CALCIUM CHANNEL PROTEIN 2"/>
    <property type="match status" value="1"/>
</dbReference>
<gene>
    <name evidence="7" type="ORF">PAL_GLEAN10011252</name>
</gene>
<evidence type="ECO:0000313" key="8">
    <source>
        <dbReference type="Proteomes" id="UP000010552"/>
    </source>
</evidence>
<keyword evidence="3 5" id="KW-1133">Transmembrane helix</keyword>
<feature type="transmembrane region" description="Helical" evidence="5">
    <location>
        <begin position="211"/>
        <end position="230"/>
    </location>
</feature>
<feature type="transmembrane region" description="Helical" evidence="5">
    <location>
        <begin position="126"/>
        <end position="149"/>
    </location>
</feature>
<sequence>MAESDPLLSRARGDSGRDCRAGFPACRSVQVVRLAQHNGRVVHPDLMIWVVSAAVGPEGPDVKAELSTEMATGLLISLPSPDPEADDAAAGWDLSFDQAVVFIEDAIQYRSINHRMDARSMWLYRWYYSDTCQWILSFVIFLILVLAFIETPSSLTSTSDVRYRSPPWDPPCGLTESIEGLCLLVFVADLSVKSYLVGWAQFQKSLWLLDYLVVLAVSLVDWTVSLSLVCREPLRLRRLLRPFFLLQNSSMMKKTLKCIRWSLWEMASVLLLLVLHLCVFTVFGVLLFTGEKQGDGQDKERLTYFRSLPEALTSLLVLLTTANNPDVMIPAYSKNRAYAIFFIVFTLIGSLFLMNLLTAIIYNQFRGYLVKSLQASLFRKRLGTRAAYEVLCTPAEGEAHPRGVGVKPQDLVQVLQKVQMDGTHRKAIVEKVRSYGTGLLSADEFQNLFNELDRRVTKEHPPRPEYRSPFLQSAQFLFGHRCFDYLGNAVVLANLVSICVFLVRDADVPPRNRDDFVLGVSSEAVQPSVGGWGVRQQSEGAAWAPCLLGGRAVLLLSDSSVMGSPEEGVPGRGRGGWDGLVWAEKLRAEARILNCVFILYYLVEMLLKVFALGLLGYLSYPSNVFDGLLTIILLVLELSTLATYRFPHPGWKPAVHGLLSLWDMVRLANMLIAFRFLRIVPGMKVRAPPARAPPHMLPRLGQGEPGQGGVQTPALQASGCLWGASEACPTPSLAPDNGSAPCGSYEQLEYWANNFDDFAAALVTLWNVMVVNNWQVFLDAYRRYAGPWSKLYFVLWWLVSSVVWVNLFLALILENFLHKWDRRSHLQSLPRDPDPAYEMTALELLFRHVLEEPTEEELMEKLQRHPHLQLCR</sequence>
<feature type="transmembrane region" description="Helical" evidence="5">
    <location>
        <begin position="337"/>
        <end position="362"/>
    </location>
</feature>
<proteinExistence type="predicted"/>
<dbReference type="FunFam" id="1.10.287.70:FF:000104">
    <property type="entry name" value="Two pore calcium channel protein 2"/>
    <property type="match status" value="1"/>
</dbReference>
<comment type="subcellular location">
    <subcellularLocation>
        <location evidence="1">Membrane</location>
        <topology evidence="1">Multi-pass membrane protein</topology>
    </subcellularLocation>
</comment>
<keyword evidence="8" id="KW-1185">Reference proteome</keyword>
<protein>
    <submittedName>
        <fullName evidence="7">Two pore calcium channel protein 2</fullName>
    </submittedName>
</protein>
<keyword evidence="4 5" id="KW-0472">Membrane</keyword>
<evidence type="ECO:0000259" key="6">
    <source>
        <dbReference type="Pfam" id="PF00520"/>
    </source>
</evidence>
<dbReference type="InterPro" id="IPR005821">
    <property type="entry name" value="Ion_trans_dom"/>
</dbReference>
<dbReference type="InParanoid" id="L5KPK6"/>
<dbReference type="FunCoup" id="L5KPK6">
    <property type="interactions" value="241"/>
</dbReference>
<evidence type="ECO:0000256" key="3">
    <source>
        <dbReference type="ARBA" id="ARBA00022989"/>
    </source>
</evidence>
<evidence type="ECO:0000256" key="5">
    <source>
        <dbReference type="SAM" id="Phobius"/>
    </source>
</evidence>
<keyword evidence="2 5" id="KW-0812">Transmembrane</keyword>
<accession>L5KPK6</accession>
<dbReference type="AlphaFoldDB" id="L5KPK6"/>
<dbReference type="GO" id="GO:0097682">
    <property type="term" value="F:intracellularly phosphatidylinositol-3,5-bisphosphate-gated monatomic cation channel activity"/>
    <property type="evidence" value="ECO:0007669"/>
    <property type="project" value="TreeGrafter"/>
</dbReference>
<dbReference type="PANTHER" id="PTHR46768:SF1">
    <property type="entry name" value="TWO PORE CHANNEL PROTEIN 2"/>
    <property type="match status" value="1"/>
</dbReference>
<feature type="transmembrane region" description="Helical" evidence="5">
    <location>
        <begin position="592"/>
        <end position="618"/>
    </location>
</feature>
<dbReference type="InterPro" id="IPR027359">
    <property type="entry name" value="Volt_channel_dom_sf"/>
</dbReference>
<name>L5KPK6_PTEAL</name>
<dbReference type="Gene3D" id="1.10.287.70">
    <property type="match status" value="2"/>
</dbReference>
<dbReference type="GO" id="GO:0005765">
    <property type="term" value="C:lysosomal membrane"/>
    <property type="evidence" value="ECO:0007669"/>
    <property type="project" value="InterPro"/>
</dbReference>
<dbReference type="Gene3D" id="1.20.120.350">
    <property type="entry name" value="Voltage-gated potassium channels. Chain C"/>
    <property type="match status" value="2"/>
</dbReference>